<dbReference type="EMBL" id="JYDH01000723">
    <property type="protein sequence ID" value="KRY25796.1"/>
    <property type="molecule type" value="Genomic_DNA"/>
</dbReference>
<organism evidence="1 3">
    <name type="scientific">Trichinella spiralis</name>
    <name type="common">Trichina worm</name>
    <dbReference type="NCBI Taxonomy" id="6334"/>
    <lineage>
        <taxon>Eukaryota</taxon>
        <taxon>Metazoa</taxon>
        <taxon>Ecdysozoa</taxon>
        <taxon>Nematoda</taxon>
        <taxon>Enoplea</taxon>
        <taxon>Dorylaimia</taxon>
        <taxon>Trichinellida</taxon>
        <taxon>Trichinellidae</taxon>
        <taxon>Trichinella</taxon>
    </lineage>
</organism>
<dbReference type="InParanoid" id="A0A0V1ALM2"/>
<evidence type="ECO:0000313" key="2">
    <source>
        <dbReference type="EMBL" id="KRY25796.1"/>
    </source>
</evidence>
<evidence type="ECO:0000313" key="3">
    <source>
        <dbReference type="Proteomes" id="UP000054776"/>
    </source>
</evidence>
<sequence length="41" mass="4462">MAAIIDERKEMKNSAGEQLLSIENLHIEILPSETALGNGPQ</sequence>
<protein>
    <submittedName>
        <fullName evidence="1">Uncharacterized protein</fullName>
    </submittedName>
</protein>
<proteinExistence type="predicted"/>
<evidence type="ECO:0000313" key="1">
    <source>
        <dbReference type="EMBL" id="KRY25582.1"/>
    </source>
</evidence>
<name>A0A0V1ALM2_TRISP</name>
<comment type="caution">
    <text evidence="1">The sequence shown here is derived from an EMBL/GenBank/DDBJ whole genome shotgun (WGS) entry which is preliminary data.</text>
</comment>
<accession>A0A0V1ALM2</accession>
<gene>
    <name evidence="1" type="ORF">T01_15437</name>
    <name evidence="2" type="ORF">T01_16312</name>
</gene>
<dbReference type="Proteomes" id="UP000054776">
    <property type="component" value="Unassembled WGS sequence"/>
</dbReference>
<dbReference type="AlphaFoldDB" id="A0A0V1ALM2"/>
<reference evidence="1 3" key="1">
    <citation type="submission" date="2015-01" db="EMBL/GenBank/DDBJ databases">
        <title>Evolution of Trichinella species and genotypes.</title>
        <authorList>
            <person name="Korhonen P.K."/>
            <person name="Edoardo P."/>
            <person name="Giuseppe L.R."/>
            <person name="Gasser R.B."/>
        </authorList>
    </citation>
    <scope>NUCLEOTIDE SEQUENCE [LARGE SCALE GENOMIC DNA]</scope>
    <source>
        <strain evidence="1">ISS3</strain>
    </source>
</reference>
<dbReference type="EMBL" id="JYDH01000859">
    <property type="protein sequence ID" value="KRY25582.1"/>
    <property type="molecule type" value="Genomic_DNA"/>
</dbReference>
<keyword evidence="3" id="KW-1185">Reference proteome</keyword>